<dbReference type="EMBL" id="JAVKPK010000046">
    <property type="protein sequence ID" value="MDR7666334.1"/>
    <property type="molecule type" value="Genomic_DNA"/>
</dbReference>
<feature type="domain" description="CO dehydrogenase/acetyl-CoA synthase delta subunit TIM barrel" evidence="3">
    <location>
        <begin position="79"/>
        <end position="171"/>
    </location>
</feature>
<gene>
    <name evidence="4" type="primary">hgcA</name>
    <name evidence="4" type="ORF">RG963_11190</name>
</gene>
<reference evidence="5" key="1">
    <citation type="submission" date="2023-07" db="EMBL/GenBank/DDBJ databases">
        <title>Whole-genome sequencing of a new Methanosarcina sp. Z-7115.</title>
        <authorList>
            <person name="Zhilina T.N."/>
            <person name="Merkel A.Y."/>
        </authorList>
    </citation>
    <scope>NUCLEOTIDE SEQUENCE [LARGE SCALE GENOMIC DNA]</scope>
    <source>
        <strain evidence="5">Z-7115</strain>
    </source>
</reference>
<keyword evidence="2" id="KW-0472">Membrane</keyword>
<feature type="transmembrane region" description="Helical" evidence="2">
    <location>
        <begin position="346"/>
        <end position="367"/>
    </location>
</feature>
<feature type="transmembrane region" description="Helical" evidence="2">
    <location>
        <begin position="279"/>
        <end position="300"/>
    </location>
</feature>
<keyword evidence="2" id="KW-1133">Transmembrane helix</keyword>
<evidence type="ECO:0000256" key="1">
    <source>
        <dbReference type="SAM" id="MobiDB-lite"/>
    </source>
</evidence>
<name>A0ABU2D2X0_9EURY</name>
<organism evidence="4 5">
    <name type="scientific">Methanosarcina baikalica</name>
    <dbReference type="NCBI Taxonomy" id="3073890"/>
    <lineage>
        <taxon>Archaea</taxon>
        <taxon>Methanobacteriati</taxon>
        <taxon>Methanobacteriota</taxon>
        <taxon>Stenosarchaea group</taxon>
        <taxon>Methanomicrobia</taxon>
        <taxon>Methanosarcinales</taxon>
        <taxon>Methanosarcinaceae</taxon>
        <taxon>Methanosarcina</taxon>
    </lineage>
</organism>
<evidence type="ECO:0000313" key="4">
    <source>
        <dbReference type="EMBL" id="MDR7666334.1"/>
    </source>
</evidence>
<dbReference type="InterPro" id="IPR016041">
    <property type="entry name" value="Ac-CoA_synth_d_su_TIM-brl"/>
</dbReference>
<dbReference type="RefSeq" id="WP_310576362.1">
    <property type="nucleotide sequence ID" value="NZ_JAVKPK010000046.1"/>
</dbReference>
<evidence type="ECO:0000259" key="3">
    <source>
        <dbReference type="Pfam" id="PF03599"/>
    </source>
</evidence>
<proteinExistence type="predicted"/>
<protein>
    <submittedName>
        <fullName evidence="4">Mercury methylation corrinoid protein HgcA</fullName>
    </submittedName>
</protein>
<keyword evidence="2" id="KW-0812">Transmembrane</keyword>
<feature type="transmembrane region" description="Helical" evidence="2">
    <location>
        <begin position="306"/>
        <end position="325"/>
    </location>
</feature>
<dbReference type="Pfam" id="PF03599">
    <property type="entry name" value="CdhD"/>
    <property type="match status" value="1"/>
</dbReference>
<dbReference type="Proteomes" id="UP001246244">
    <property type="component" value="Unassembled WGS sequence"/>
</dbReference>
<evidence type="ECO:0000256" key="2">
    <source>
        <dbReference type="SAM" id="Phobius"/>
    </source>
</evidence>
<feature type="region of interest" description="Disordered" evidence="1">
    <location>
        <begin position="1"/>
        <end position="31"/>
    </location>
</feature>
<comment type="caution">
    <text evidence="4">The sequence shown here is derived from an EMBL/GenBank/DDBJ whole genome shotgun (WGS) entry which is preliminary data.</text>
</comment>
<accession>A0ABU2D2X0</accession>
<dbReference type="NCBIfam" id="NF040863">
    <property type="entry name" value="HgcA_corrinoid"/>
    <property type="match status" value="1"/>
</dbReference>
<feature type="transmembrane region" description="Helical" evidence="2">
    <location>
        <begin position="219"/>
        <end position="242"/>
    </location>
</feature>
<evidence type="ECO:0000313" key="5">
    <source>
        <dbReference type="Proteomes" id="UP001246244"/>
    </source>
</evidence>
<keyword evidence="5" id="KW-1185">Reference proteome</keyword>
<feature type="compositionally biased region" description="Low complexity" evidence="1">
    <location>
        <begin position="1"/>
        <end position="20"/>
    </location>
</feature>
<dbReference type="Gene3D" id="3.40.50.11600">
    <property type="match status" value="1"/>
</dbReference>
<feature type="transmembrane region" description="Helical" evidence="2">
    <location>
        <begin position="248"/>
        <end position="267"/>
    </location>
</feature>
<sequence length="373" mass="40670">MDNNKTNSSSKTAGSSCSCTQKSDTQPCNDVTDKKPISKIRMITSAHTSEIYTITSTLTFANRLDHFLARWGVNRMGHIVKPGLYRLGNPTPDSLVFVSANYTLSFDAVRSALTGTDCYILVLDTKGINVWCAAGKGTFGTDELVQRIGSTGLANIVRYRTLILPQLSAPGISAYEVQRRSGFLVEYGPVRASDLSEYLKTRKATPEMRRVQFQLKDRIVLTPVEFVHVVLPTIAVAIILYFLAGPLAALAAITTTLAGTIFFPVLLPFIPTHDFSTKGLILGEIIAIPFAVSFATNSTLPFLENALISLVLLLIMPALIAYLALNFTGCTTFTSRTGVKKEIFRYVPLMALMLGSGIILSILLGIIKFMKVV</sequence>